<keyword evidence="1" id="KW-0874">Quinone</keyword>
<comment type="similarity">
    <text evidence="1">Belongs to the complex I subunit 6 family.</text>
</comment>
<feature type="region of interest" description="Disordered" evidence="2">
    <location>
        <begin position="269"/>
        <end position="291"/>
    </location>
</feature>
<dbReference type="GO" id="GO:0016491">
    <property type="term" value="F:oxidoreductase activity"/>
    <property type="evidence" value="ECO:0007669"/>
    <property type="project" value="UniProtKB-KW"/>
</dbReference>
<reference evidence="3" key="4">
    <citation type="submission" date="2023-08" db="EMBL/GenBank/DDBJ databases">
        <authorList>
            <person name="Guima S.E.S."/>
            <person name="Martins L.F."/>
            <person name="Silva A.M."/>
            <person name="Setubal J.C."/>
        </authorList>
    </citation>
    <scope>NUCLEOTIDE SEQUENCE</scope>
    <source>
        <strain evidence="3">ZC4RG45</strain>
    </source>
</reference>
<evidence type="ECO:0000256" key="2">
    <source>
        <dbReference type="SAM" id="MobiDB-lite"/>
    </source>
</evidence>
<feature type="transmembrane region" description="Helical" evidence="1">
    <location>
        <begin position="107"/>
        <end position="128"/>
    </location>
</feature>
<organism evidence="4">
    <name type="scientific">Thermocrispum agreste</name>
    <dbReference type="NCBI Taxonomy" id="37925"/>
    <lineage>
        <taxon>Bacteria</taxon>
        <taxon>Bacillati</taxon>
        <taxon>Actinomycetota</taxon>
        <taxon>Actinomycetes</taxon>
        <taxon>Pseudonocardiales</taxon>
        <taxon>Pseudonocardiaceae</taxon>
        <taxon>Thermocrispum</taxon>
    </lineage>
</organism>
<keyword evidence="1" id="KW-0472">Membrane</keyword>
<dbReference type="PANTHER" id="PTHR33269:SF19">
    <property type="entry name" value="NADH-QUINONE OXIDOREDUCTASE SUBUNIT J"/>
    <property type="match status" value="1"/>
</dbReference>
<dbReference type="EMBL" id="QGUI01000024">
    <property type="protein sequence ID" value="PZN01285.1"/>
    <property type="molecule type" value="Genomic_DNA"/>
</dbReference>
<evidence type="ECO:0000313" key="3">
    <source>
        <dbReference type="EMBL" id="MFO7191738.1"/>
    </source>
</evidence>
<evidence type="ECO:0000256" key="1">
    <source>
        <dbReference type="RuleBase" id="RU004429"/>
    </source>
</evidence>
<dbReference type="AlphaFoldDB" id="A0A2W4JQE7"/>
<sequence length="291" mass="30380">MSSMVLAQAAGEVSTGEAVTFWILGPAALAGGLGMIFSRSAVHSALWLVLSMLSLGVLYMVQSAPFLGFTQIIVYTGAVMMLFLFVLMMAGRENADSVVEVLRGQRVLAALFGIGFAGLLVAGVTRALTNVTPAPQLDPNSPTGGGAGGLGRLIFTDYLFGFELTAILLIVAALAGIVLATRDRRNEGAKKTQKELVEARFRGEYKRKTPFPGPGVFATSNSVATPALLPDGRVAPESLSDLIESTTAAQLIAKHERLAVAAEDAKRAEQAKALVSGSSGREGSPGEEEAK</sequence>
<feature type="transmembrane region" description="Helical" evidence="1">
    <location>
        <begin position="158"/>
        <end position="181"/>
    </location>
</feature>
<feature type="transmembrane region" description="Helical" evidence="1">
    <location>
        <begin position="45"/>
        <end position="62"/>
    </location>
</feature>
<keyword evidence="1" id="KW-0520">NAD</keyword>
<reference evidence="3 5" key="3">
    <citation type="journal article" date="2021" name="BMC Genomics">
        <title>Genome-resolved metagenome and metatranscriptome analyses of thermophilic composting reveal key bacterial players and their metabolic interactions.</title>
        <authorList>
            <person name="Braga L.P.P."/>
            <person name="Pereira R.V."/>
            <person name="Martins L.F."/>
            <person name="Moura L.M.S."/>
            <person name="Sanchez F.B."/>
            <person name="Patane J.S.L."/>
            <person name="da Silva A.M."/>
            <person name="Setubal J.C."/>
        </authorList>
    </citation>
    <scope>NUCLEOTIDE SEQUENCE [LARGE SCALE GENOMIC DNA]</scope>
    <source>
        <strain evidence="3">ZC4RG45</strain>
    </source>
</reference>
<dbReference type="GO" id="GO:0048038">
    <property type="term" value="F:quinone binding"/>
    <property type="evidence" value="ECO:0007669"/>
    <property type="project" value="UniProtKB-UniRule"/>
</dbReference>
<keyword evidence="1" id="KW-1133">Transmembrane helix</keyword>
<dbReference type="EC" id="7.1.1.-" evidence="1"/>
<reference evidence="4" key="2">
    <citation type="submission" date="2018-05" db="EMBL/GenBank/DDBJ databases">
        <authorList>
            <person name="Lanie J.A."/>
            <person name="Ng W.-L."/>
            <person name="Kazmierczak K.M."/>
            <person name="Andrzejewski T.M."/>
            <person name="Davidsen T.M."/>
            <person name="Wayne K.J."/>
            <person name="Tettelin H."/>
            <person name="Glass J.I."/>
            <person name="Rusch D."/>
            <person name="Podicherti R."/>
            <person name="Tsui H.-C.T."/>
            <person name="Winkler M.E."/>
        </authorList>
    </citation>
    <scope>NUCLEOTIDE SEQUENCE</scope>
    <source>
        <strain evidence="4">ZC4RG45</strain>
    </source>
</reference>
<accession>A0A2W4JQE7</accession>
<dbReference type="InterPro" id="IPR001457">
    <property type="entry name" value="NADH_UbQ/plastoQ_OxRdtase_su6"/>
</dbReference>
<dbReference type="EMBL" id="QGUI02000046">
    <property type="protein sequence ID" value="MFO7191738.1"/>
    <property type="molecule type" value="Genomic_DNA"/>
</dbReference>
<dbReference type="Gene3D" id="1.20.120.1200">
    <property type="entry name" value="NADH-ubiquinone/plastoquinone oxidoreductase chain 6, subunit NuoJ"/>
    <property type="match status" value="1"/>
</dbReference>
<gene>
    <name evidence="3" type="ORF">DIU77_005800</name>
    <name evidence="4" type="ORF">DIU77_01160</name>
</gene>
<dbReference type="GO" id="GO:0005886">
    <property type="term" value="C:plasma membrane"/>
    <property type="evidence" value="ECO:0007669"/>
    <property type="project" value="UniProtKB-SubCell"/>
</dbReference>
<dbReference type="NCBIfam" id="NF005165">
    <property type="entry name" value="PRK06638.1-5"/>
    <property type="match status" value="1"/>
</dbReference>
<dbReference type="GO" id="GO:0008137">
    <property type="term" value="F:NADH dehydrogenase (ubiquinone) activity"/>
    <property type="evidence" value="ECO:0007669"/>
    <property type="project" value="UniProtKB-UniRule"/>
</dbReference>
<comment type="subcellular location">
    <subcellularLocation>
        <location evidence="1">Cell membrane</location>
        <topology evidence="1">Multi-pass membrane protein</topology>
    </subcellularLocation>
</comment>
<evidence type="ECO:0000313" key="4">
    <source>
        <dbReference type="EMBL" id="PZN01285.1"/>
    </source>
</evidence>
<dbReference type="InterPro" id="IPR042106">
    <property type="entry name" value="Nuo/plastoQ_OxRdtase_6_NuoJ"/>
</dbReference>
<feature type="transmembrane region" description="Helical" evidence="1">
    <location>
        <begin position="20"/>
        <end position="38"/>
    </location>
</feature>
<keyword evidence="1" id="KW-0812">Transmembrane</keyword>
<name>A0A2W4JQE7_9PSEU</name>
<keyword evidence="3" id="KW-0560">Oxidoreductase</keyword>
<keyword evidence="1" id="KW-1003">Cell membrane</keyword>
<proteinExistence type="inferred from homology"/>
<dbReference type="Proteomes" id="UP000249324">
    <property type="component" value="Unassembled WGS sequence"/>
</dbReference>
<evidence type="ECO:0000313" key="5">
    <source>
        <dbReference type="Proteomes" id="UP000249324"/>
    </source>
</evidence>
<dbReference type="PANTHER" id="PTHR33269">
    <property type="entry name" value="NADH-UBIQUINONE OXIDOREDUCTASE CHAIN 6"/>
    <property type="match status" value="1"/>
</dbReference>
<comment type="function">
    <text evidence="1">NDH-1 shuttles electrons from NADH, via FMN and iron-sulfur (Fe-S) centers, to quinones in the respiratory chain. Couples the redox reaction to proton translocation (for every two electrons transferred, four hydrogen ions are translocated across the cytoplasmic membrane), and thus conserves the redox energy in a proton gradient.</text>
</comment>
<comment type="caution">
    <text evidence="4">The sequence shown here is derived from an EMBL/GenBank/DDBJ whole genome shotgun (WGS) entry which is preliminary data.</text>
</comment>
<comment type="catalytic activity">
    <reaction evidence="1">
        <text>a quinone + NADH + 5 H(+)(in) = a quinol + NAD(+) + 4 H(+)(out)</text>
        <dbReference type="Rhea" id="RHEA:57888"/>
        <dbReference type="ChEBI" id="CHEBI:15378"/>
        <dbReference type="ChEBI" id="CHEBI:24646"/>
        <dbReference type="ChEBI" id="CHEBI:57540"/>
        <dbReference type="ChEBI" id="CHEBI:57945"/>
        <dbReference type="ChEBI" id="CHEBI:132124"/>
    </reaction>
</comment>
<protein>
    <recommendedName>
        <fullName evidence="1">NADH-quinone oxidoreductase subunit J</fullName>
        <ecNumber evidence="1">7.1.1.-</ecNumber>
    </recommendedName>
</protein>
<dbReference type="STRING" id="1111738.GCA_000427905_03085"/>
<feature type="transmembrane region" description="Helical" evidence="1">
    <location>
        <begin position="68"/>
        <end position="87"/>
    </location>
</feature>
<dbReference type="Pfam" id="PF00499">
    <property type="entry name" value="Oxidored_q3"/>
    <property type="match status" value="1"/>
</dbReference>
<reference evidence="3" key="1">
    <citation type="submission" date="2018-05" db="EMBL/GenBank/DDBJ databases">
        <authorList>
            <person name="Moura L."/>
            <person name="Setubal J.C."/>
        </authorList>
    </citation>
    <scope>NUCLEOTIDE SEQUENCE</scope>
    <source>
        <strain evidence="3">ZC4RG45</strain>
    </source>
</reference>